<evidence type="ECO:0000259" key="3">
    <source>
        <dbReference type="PROSITE" id="PS50110"/>
    </source>
</evidence>
<dbReference type="AlphaFoldDB" id="A0A848LER0"/>
<dbReference type="PANTHER" id="PTHR44591:SF3">
    <property type="entry name" value="RESPONSE REGULATORY DOMAIN-CONTAINING PROTEIN"/>
    <property type="match status" value="1"/>
</dbReference>
<evidence type="ECO:0000256" key="2">
    <source>
        <dbReference type="PROSITE-ProRule" id="PRU00169"/>
    </source>
</evidence>
<keyword evidence="5" id="KW-1185">Reference proteome</keyword>
<dbReference type="EMBL" id="JABBJJ010000011">
    <property type="protein sequence ID" value="NMO13978.1"/>
    <property type="molecule type" value="Genomic_DNA"/>
</dbReference>
<dbReference type="SUPFAM" id="SSF52172">
    <property type="entry name" value="CheY-like"/>
    <property type="match status" value="1"/>
</dbReference>
<evidence type="ECO:0000313" key="4">
    <source>
        <dbReference type="EMBL" id="NMO13978.1"/>
    </source>
</evidence>
<reference evidence="4 5" key="1">
    <citation type="submission" date="2020-04" db="EMBL/GenBank/DDBJ databases">
        <title>Draft genome of Pyxidicoccus fallax type strain.</title>
        <authorList>
            <person name="Whitworth D.E."/>
        </authorList>
    </citation>
    <scope>NUCLEOTIDE SEQUENCE [LARGE SCALE GENOMIC DNA]</scope>
    <source>
        <strain evidence="4 5">DSM 14698</strain>
    </source>
</reference>
<dbReference type="PANTHER" id="PTHR44591">
    <property type="entry name" value="STRESS RESPONSE REGULATOR PROTEIN 1"/>
    <property type="match status" value="1"/>
</dbReference>
<dbReference type="InterPro" id="IPR011006">
    <property type="entry name" value="CheY-like_superfamily"/>
</dbReference>
<keyword evidence="1 2" id="KW-0597">Phosphoprotein</keyword>
<comment type="caution">
    <text evidence="4">The sequence shown here is derived from an EMBL/GenBank/DDBJ whole genome shotgun (WGS) entry which is preliminary data.</text>
</comment>
<feature type="domain" description="Response regulatory" evidence="3">
    <location>
        <begin position="7"/>
        <end position="125"/>
    </location>
</feature>
<proteinExistence type="predicted"/>
<dbReference type="SMART" id="SM00448">
    <property type="entry name" value="REC"/>
    <property type="match status" value="1"/>
</dbReference>
<evidence type="ECO:0000313" key="5">
    <source>
        <dbReference type="Proteomes" id="UP000518300"/>
    </source>
</evidence>
<dbReference type="NCBIfam" id="NF041866">
    <property type="entry name" value="EpsW"/>
    <property type="match status" value="1"/>
</dbReference>
<accession>A0A848LER0</accession>
<organism evidence="4 5">
    <name type="scientific">Pyxidicoccus fallax</name>
    <dbReference type="NCBI Taxonomy" id="394095"/>
    <lineage>
        <taxon>Bacteria</taxon>
        <taxon>Pseudomonadati</taxon>
        <taxon>Myxococcota</taxon>
        <taxon>Myxococcia</taxon>
        <taxon>Myxococcales</taxon>
        <taxon>Cystobacterineae</taxon>
        <taxon>Myxococcaceae</taxon>
        <taxon>Pyxidicoccus</taxon>
    </lineage>
</organism>
<gene>
    <name evidence="4" type="ORF">HG543_03775</name>
</gene>
<dbReference type="Pfam" id="PF00072">
    <property type="entry name" value="Response_reg"/>
    <property type="match status" value="1"/>
</dbReference>
<dbReference type="RefSeq" id="WP_169343260.1">
    <property type="nucleotide sequence ID" value="NZ_JABBJJ010000011.1"/>
</dbReference>
<name>A0A848LER0_9BACT</name>
<dbReference type="InterPro" id="IPR001789">
    <property type="entry name" value="Sig_transdc_resp-reg_receiver"/>
</dbReference>
<dbReference type="GO" id="GO:0000160">
    <property type="term" value="P:phosphorelay signal transduction system"/>
    <property type="evidence" value="ECO:0007669"/>
    <property type="project" value="InterPro"/>
</dbReference>
<dbReference type="CDD" id="cd17574">
    <property type="entry name" value="REC_OmpR"/>
    <property type="match status" value="1"/>
</dbReference>
<evidence type="ECO:0000256" key="1">
    <source>
        <dbReference type="ARBA" id="ARBA00022553"/>
    </source>
</evidence>
<dbReference type="Gene3D" id="3.40.50.2300">
    <property type="match status" value="1"/>
</dbReference>
<sequence>MEPQLQTVFLVEDAPFFRKMLGDYLRDLGFEEVVELPSGRAALKHMETAACPDLVCLDLTLPDISGYDLCEHIRKSPTMKDVPVLVVSARDLPEDKAHAEEAGANGYLGKPFTQEEFTRRVQQVLKDYGPPRRTP</sequence>
<dbReference type="PROSITE" id="PS50110">
    <property type="entry name" value="RESPONSE_REGULATORY"/>
    <property type="match status" value="1"/>
</dbReference>
<feature type="modified residue" description="4-aspartylphosphate" evidence="2">
    <location>
        <position position="58"/>
    </location>
</feature>
<protein>
    <submittedName>
        <fullName evidence="4">Response regulator</fullName>
    </submittedName>
</protein>
<dbReference type="InterPro" id="IPR050595">
    <property type="entry name" value="Bact_response_regulator"/>
</dbReference>
<dbReference type="Proteomes" id="UP000518300">
    <property type="component" value="Unassembled WGS sequence"/>
</dbReference>